<dbReference type="InterPro" id="IPR029063">
    <property type="entry name" value="SAM-dependent_MTases_sf"/>
</dbReference>
<dbReference type="PANTHER" id="PTHR43591">
    <property type="entry name" value="METHYLTRANSFERASE"/>
    <property type="match status" value="1"/>
</dbReference>
<protein>
    <submittedName>
        <fullName evidence="2">S-adenosyl-L-methionine-dependent methyltransferase</fullName>
    </submittedName>
</protein>
<keyword evidence="3" id="KW-1185">Reference proteome</keyword>
<keyword evidence="2" id="KW-0489">Methyltransferase</keyword>
<dbReference type="Gene3D" id="3.40.50.150">
    <property type="entry name" value="Vaccinia Virus protein VP39"/>
    <property type="match status" value="1"/>
</dbReference>
<dbReference type="GO" id="GO:0008168">
    <property type="term" value="F:methyltransferase activity"/>
    <property type="evidence" value="ECO:0007669"/>
    <property type="project" value="UniProtKB-KW"/>
</dbReference>
<dbReference type="AlphaFoldDB" id="A0A1E4RBI1"/>
<dbReference type="GeneID" id="30996571"/>
<evidence type="ECO:0000313" key="2">
    <source>
        <dbReference type="EMBL" id="ODV64609.1"/>
    </source>
</evidence>
<dbReference type="STRING" id="984485.A0A1E4RBI1"/>
<organism evidence="2 3">
    <name type="scientific">Hyphopichia burtonii NRRL Y-1933</name>
    <dbReference type="NCBI Taxonomy" id="984485"/>
    <lineage>
        <taxon>Eukaryota</taxon>
        <taxon>Fungi</taxon>
        <taxon>Dikarya</taxon>
        <taxon>Ascomycota</taxon>
        <taxon>Saccharomycotina</taxon>
        <taxon>Pichiomycetes</taxon>
        <taxon>Debaryomycetaceae</taxon>
        <taxon>Hyphopichia</taxon>
    </lineage>
</organism>
<reference evidence="3" key="1">
    <citation type="submission" date="2016-05" db="EMBL/GenBank/DDBJ databases">
        <title>Comparative genomics of biotechnologically important yeasts.</title>
        <authorList>
            <consortium name="DOE Joint Genome Institute"/>
            <person name="Riley R."/>
            <person name="Haridas S."/>
            <person name="Wolfe K.H."/>
            <person name="Lopes M.R."/>
            <person name="Hittinger C.T."/>
            <person name="Goker M."/>
            <person name="Salamov A."/>
            <person name="Wisecaver J."/>
            <person name="Long T.M."/>
            <person name="Aerts A.L."/>
            <person name="Barry K."/>
            <person name="Choi C."/>
            <person name="Clum A."/>
            <person name="Coughlan A.Y."/>
            <person name="Deshpande S."/>
            <person name="Douglass A.P."/>
            <person name="Hanson S.J."/>
            <person name="Klenk H.-P."/>
            <person name="Labutti K."/>
            <person name="Lapidus A."/>
            <person name="Lindquist E."/>
            <person name="Lipzen A."/>
            <person name="Meier-Kolthoff J.P."/>
            <person name="Ohm R.A."/>
            <person name="Otillar R.P."/>
            <person name="Pangilinan J."/>
            <person name="Peng Y."/>
            <person name="Rokas A."/>
            <person name="Rosa C.A."/>
            <person name="Scheuner C."/>
            <person name="Sibirny A.A."/>
            <person name="Slot J.C."/>
            <person name="Stielow J.B."/>
            <person name="Sun H."/>
            <person name="Kurtzman C.P."/>
            <person name="Blackwell M."/>
            <person name="Grigoriev I.V."/>
            <person name="Jeffries T.W."/>
        </authorList>
    </citation>
    <scope>NUCLEOTIDE SEQUENCE [LARGE SCALE GENOMIC DNA]</scope>
    <source>
        <strain evidence="3">NRRL Y-1933</strain>
    </source>
</reference>
<dbReference type="OrthoDB" id="10017101at2759"/>
<dbReference type="SUPFAM" id="SSF53335">
    <property type="entry name" value="S-adenosyl-L-methionine-dependent methyltransferases"/>
    <property type="match status" value="1"/>
</dbReference>
<evidence type="ECO:0000313" key="3">
    <source>
        <dbReference type="Proteomes" id="UP000095085"/>
    </source>
</evidence>
<dbReference type="PANTHER" id="PTHR43591:SF24">
    <property type="entry name" value="2-METHOXY-6-POLYPRENYL-1,4-BENZOQUINOL METHYLASE, MITOCHONDRIAL"/>
    <property type="match status" value="1"/>
</dbReference>
<proteinExistence type="predicted"/>
<dbReference type="GO" id="GO:0032259">
    <property type="term" value="P:methylation"/>
    <property type="evidence" value="ECO:0007669"/>
    <property type="project" value="UniProtKB-KW"/>
</dbReference>
<accession>A0A1E4RBI1</accession>
<dbReference type="Pfam" id="PF13847">
    <property type="entry name" value="Methyltransf_31"/>
    <property type="match status" value="1"/>
</dbReference>
<evidence type="ECO:0000259" key="1">
    <source>
        <dbReference type="Pfam" id="PF13847"/>
    </source>
</evidence>
<feature type="domain" description="Methyltransferase" evidence="1">
    <location>
        <begin position="40"/>
        <end position="148"/>
    </location>
</feature>
<name>A0A1E4RBI1_9ASCO</name>
<keyword evidence="2" id="KW-0808">Transferase</keyword>
<gene>
    <name evidence="2" type="ORF">HYPBUDRAFT_154335</name>
</gene>
<dbReference type="CDD" id="cd02440">
    <property type="entry name" value="AdoMet_MTases"/>
    <property type="match status" value="1"/>
</dbReference>
<dbReference type="InterPro" id="IPR025714">
    <property type="entry name" value="Methyltranfer_dom"/>
</dbReference>
<dbReference type="Proteomes" id="UP000095085">
    <property type="component" value="Unassembled WGS sequence"/>
</dbReference>
<dbReference type="RefSeq" id="XP_020073676.1">
    <property type="nucleotide sequence ID" value="XM_020222022.1"/>
</dbReference>
<sequence>MSGYTQDQAYYGNGYQKSISETHSWRTAENSCAYMLSFIKSTDVILDVGCGPGSISCDLAKHVPNGKVVGIEPTEQLIKEANNHKYSNGVKNAEFKIASAYSLPFEDNSFDIVHCHQVLIHLEDPETAFKEMVRVLKPTGYVCSREADLRATSVYPPKYEDTIVEYFLLKTKNSSTSDNRGRSLRDLALSAGIKLRHIHSTVSTWCISNDDDRKWFSEMFIKRMKEAKEVLVKEDEEANTRKREEIIDSWNEFIDDVRGWLLFVHGEVICQKEF</sequence>
<dbReference type="EMBL" id="KV454548">
    <property type="protein sequence ID" value="ODV64609.1"/>
    <property type="molecule type" value="Genomic_DNA"/>
</dbReference>